<dbReference type="STRING" id="306540.SAMN05421839_10847"/>
<evidence type="ECO:0000313" key="1">
    <source>
        <dbReference type="EMBL" id="GEM01172.1"/>
    </source>
</evidence>
<protein>
    <recommendedName>
        <fullName evidence="5">DUF2922 domain-containing protein</fullName>
    </recommendedName>
</protein>
<sequence length="71" mass="7828">MKVLELKFRNIDDKIVTLSLDTPIEPVDPALINTVMDTIVTENAFISSGGDLVKKESARIVERQVTDITLG</sequence>
<proteinExistence type="predicted"/>
<accession>A0A1I5N9H9</accession>
<dbReference type="EMBL" id="BJWI01000006">
    <property type="protein sequence ID" value="GEM01172.1"/>
    <property type="molecule type" value="Genomic_DNA"/>
</dbReference>
<dbReference type="EMBL" id="FOXC01000008">
    <property type="protein sequence ID" value="SFP18469.1"/>
    <property type="molecule type" value="Genomic_DNA"/>
</dbReference>
<dbReference type="Proteomes" id="UP000321547">
    <property type="component" value="Unassembled WGS sequence"/>
</dbReference>
<dbReference type="AlphaFoldDB" id="A0A1I5N9H9"/>
<gene>
    <name evidence="1" type="ORF">HHA03_07040</name>
    <name evidence="2" type="ORF">SAMN05421839_10847</name>
</gene>
<dbReference type="Pfam" id="PF11148">
    <property type="entry name" value="DUF2922"/>
    <property type="match status" value="1"/>
</dbReference>
<organism evidence="2 3">
    <name type="scientific">Halolactibacillus halophilus</name>
    <dbReference type="NCBI Taxonomy" id="306540"/>
    <lineage>
        <taxon>Bacteria</taxon>
        <taxon>Bacillati</taxon>
        <taxon>Bacillota</taxon>
        <taxon>Bacilli</taxon>
        <taxon>Bacillales</taxon>
        <taxon>Bacillaceae</taxon>
        <taxon>Halolactibacillus</taxon>
    </lineage>
</organism>
<dbReference type="OrthoDB" id="2454247at2"/>
<evidence type="ECO:0008006" key="5">
    <source>
        <dbReference type="Google" id="ProtNLM"/>
    </source>
</evidence>
<dbReference type="RefSeq" id="WP_089830875.1">
    <property type="nucleotide sequence ID" value="NZ_BJWI01000006.1"/>
</dbReference>
<reference evidence="1 4" key="2">
    <citation type="submission" date="2019-07" db="EMBL/GenBank/DDBJ databases">
        <title>Whole genome shotgun sequence of Halolactibacillus halophilus NBRC 100868.</title>
        <authorList>
            <person name="Hosoyama A."/>
            <person name="Uohara A."/>
            <person name="Ohji S."/>
            <person name="Ichikawa N."/>
        </authorList>
    </citation>
    <scope>NUCLEOTIDE SEQUENCE [LARGE SCALE GENOMIC DNA]</scope>
    <source>
        <strain evidence="1 4">NBRC 100868</strain>
    </source>
</reference>
<keyword evidence="4" id="KW-1185">Reference proteome</keyword>
<evidence type="ECO:0000313" key="4">
    <source>
        <dbReference type="Proteomes" id="UP000321547"/>
    </source>
</evidence>
<evidence type="ECO:0000313" key="2">
    <source>
        <dbReference type="EMBL" id="SFP18469.1"/>
    </source>
</evidence>
<dbReference type="InterPro" id="IPR021321">
    <property type="entry name" value="DUF2922"/>
</dbReference>
<dbReference type="Proteomes" id="UP000242243">
    <property type="component" value="Unassembled WGS sequence"/>
</dbReference>
<name>A0A1I5N9H9_9BACI</name>
<evidence type="ECO:0000313" key="3">
    <source>
        <dbReference type="Proteomes" id="UP000242243"/>
    </source>
</evidence>
<reference evidence="2 3" key="1">
    <citation type="submission" date="2016-10" db="EMBL/GenBank/DDBJ databases">
        <authorList>
            <person name="de Groot N.N."/>
        </authorList>
    </citation>
    <scope>NUCLEOTIDE SEQUENCE [LARGE SCALE GENOMIC DNA]</scope>
    <source>
        <strain evidence="2 3">DSM 17073</strain>
    </source>
</reference>